<dbReference type="InterPro" id="IPR005085">
    <property type="entry name" value="CBM25"/>
</dbReference>
<evidence type="ECO:0000313" key="4">
    <source>
        <dbReference type="Proteomes" id="UP000515847"/>
    </source>
</evidence>
<name>A0A7G6DYU7_THEFR</name>
<dbReference type="GO" id="GO:2001070">
    <property type="term" value="F:starch binding"/>
    <property type="evidence" value="ECO:0007669"/>
    <property type="project" value="InterPro"/>
</dbReference>
<feature type="compositionally biased region" description="Polar residues" evidence="1">
    <location>
        <begin position="7"/>
        <end position="18"/>
    </location>
</feature>
<dbReference type="InterPro" id="IPR013783">
    <property type="entry name" value="Ig-like_fold"/>
</dbReference>
<protein>
    <submittedName>
        <fullName evidence="3">Carbohydrate-binding protein</fullName>
    </submittedName>
</protein>
<dbReference type="AlphaFoldDB" id="A0A7G6DYU7"/>
<evidence type="ECO:0000259" key="2">
    <source>
        <dbReference type="SMART" id="SM01066"/>
    </source>
</evidence>
<feature type="domain" description="Carbohydrate binding module family 25" evidence="2">
    <location>
        <begin position="32"/>
        <end position="113"/>
    </location>
</feature>
<dbReference type="RefSeq" id="WP_051966109.1">
    <property type="nucleotide sequence ID" value="NZ_CP045798.1"/>
</dbReference>
<sequence length="118" mass="13225">MARKTMATENNKTRTSTVERGVSVEPMPATAEDTITISYNGLLAQSGAAQVYAHIGYGSNKNWYNVEDIPMNRAKDSWTCDVNPLDSQLNFCFHDGANNWDNNYGHNWSINIHDGERV</sequence>
<proteinExistence type="predicted"/>
<dbReference type="Pfam" id="PF16760">
    <property type="entry name" value="CBM53"/>
    <property type="match status" value="1"/>
</dbReference>
<dbReference type="EMBL" id="CP045798">
    <property type="protein sequence ID" value="QNB45001.1"/>
    <property type="molecule type" value="Genomic_DNA"/>
</dbReference>
<feature type="region of interest" description="Disordered" evidence="1">
    <location>
        <begin position="1"/>
        <end position="29"/>
    </location>
</feature>
<gene>
    <name evidence="3" type="ORF">BR63_00885</name>
</gene>
<dbReference type="Proteomes" id="UP000515847">
    <property type="component" value="Chromosome"/>
</dbReference>
<evidence type="ECO:0000313" key="3">
    <source>
        <dbReference type="EMBL" id="QNB45001.1"/>
    </source>
</evidence>
<accession>A0A7G6DYU7</accession>
<reference evidence="3 4" key="1">
    <citation type="journal article" date="2019" name="Front. Microbiol.">
        <title>Thermoanaerosceptrum fracticalcis gen. nov. sp. nov., a Novel Fumarate-Fermenting Microorganism From a Deep Fractured Carbonate Aquifer of the US Great Basin.</title>
        <authorList>
            <person name="Hamilton-Brehm S.D."/>
            <person name="Stewart L.E."/>
            <person name="Zavarin M."/>
            <person name="Caldwell M."/>
            <person name="Lawson P.A."/>
            <person name="Onstott T.C."/>
            <person name="Grzymski J."/>
            <person name="Neveux I."/>
            <person name="Lollar B.S."/>
            <person name="Russell C.E."/>
            <person name="Moser D.P."/>
        </authorList>
    </citation>
    <scope>NUCLEOTIDE SEQUENCE [LARGE SCALE GENOMIC DNA]</scope>
    <source>
        <strain evidence="3 4">DRI-13</strain>
    </source>
</reference>
<dbReference type="Gene3D" id="2.60.40.10">
    <property type="entry name" value="Immunoglobulins"/>
    <property type="match status" value="1"/>
</dbReference>
<dbReference type="OrthoDB" id="1683298at2"/>
<keyword evidence="4" id="KW-1185">Reference proteome</keyword>
<organism evidence="3 4">
    <name type="scientific">Thermanaerosceptrum fracticalcis</name>
    <dbReference type="NCBI Taxonomy" id="1712410"/>
    <lineage>
        <taxon>Bacteria</taxon>
        <taxon>Bacillati</taxon>
        <taxon>Bacillota</taxon>
        <taxon>Clostridia</taxon>
        <taxon>Eubacteriales</taxon>
        <taxon>Peptococcaceae</taxon>
        <taxon>Thermanaerosceptrum</taxon>
    </lineage>
</organism>
<evidence type="ECO:0000256" key="1">
    <source>
        <dbReference type="SAM" id="MobiDB-lite"/>
    </source>
</evidence>
<dbReference type="SMART" id="SM01066">
    <property type="entry name" value="CBM_25"/>
    <property type="match status" value="1"/>
</dbReference>
<dbReference type="KEGG" id="tfr:BR63_00885"/>